<evidence type="ECO:0000313" key="4">
    <source>
        <dbReference type="EMBL" id="ALP94907.1"/>
    </source>
</evidence>
<dbReference type="InterPro" id="IPR002931">
    <property type="entry name" value="Transglutaminase-like"/>
</dbReference>
<dbReference type="RefSeq" id="WP_058118226.1">
    <property type="nucleotide sequence ID" value="NZ_CP011307.1"/>
</dbReference>
<feature type="transmembrane region" description="Helical" evidence="2">
    <location>
        <begin position="187"/>
        <end position="207"/>
    </location>
</feature>
<dbReference type="AlphaFoldDB" id="A0A0S2W6G4"/>
<dbReference type="EMBL" id="CP011307">
    <property type="protein sequence ID" value="ALP94907.1"/>
    <property type="molecule type" value="Genomic_DNA"/>
</dbReference>
<name>A0A0S2W6G4_9FIRM</name>
<sequence>MSRHRRRTDAPRAPGPIFLLGDGLLLYLGLAGTVLSWTTAYGLGGQWGILLAGCLLLGLLSLAVWSVPRHSVLPPLVLGVCWLLAVWRLWGDLRLGWRTAAAQAAESVGGRVWLLDRILAVGAETAGGISGGPEAERAVTLWLLCAAALWALLLGWAVVRRRRCWPVGLLTLPLLIPAFAANRLPDWPPFLALLTCCCTMFLSELYARSDPKGGARFTLLALPASALLLGLLTATLPMEQYTYPQRTMEARYRLLEALRLPGMPNLFSGGYSSAGSEAEVDLAGAGPLSFSGRTVLRVETDVAGRVYLRGHSAGVYTGTAWESLDESLYEAMGELPGGYEPLNFPALANPDQPYHAVTVESAGASGGCLYFPYSLLTRPGEISGGAFVGDSCVAKELGTWRHTLYYRPEAGPRADMPGLRGEAARAERVYREFVHENYLTLPEGFQETAFAWIEEAIQAAGPLMVREPRRDFGAAYEGDIYTAEVISLLLAAVTRYDPATPLTPEGEDFVTYFLNGSRRGYCMHYASAAVLLLRTVGIPARYVSGFAAVVPPSGRVDVPDSSAHAWVEIYLDGYGWYPVEVTPGYGGGGGTTASETPSPSQTPAPETTPTPTRAPTTGAVRTPAPTQTPPPDSTHAGDGEAEKVAPLLRWTVPPGLGLILLAVLCFRRRLLREKRLRRLKWEGETNQAVLAAYGYLQRLLPWGGQENARLEELARKAKFSQHRLTEKERGEAAALVLREAGRVDAALPVWKRLAFRYLWGLF</sequence>
<evidence type="ECO:0000256" key="1">
    <source>
        <dbReference type="SAM" id="MobiDB-lite"/>
    </source>
</evidence>
<dbReference type="Pfam" id="PF11992">
    <property type="entry name" value="TgpA_N"/>
    <property type="match status" value="1"/>
</dbReference>
<dbReference type="InterPro" id="IPR021878">
    <property type="entry name" value="TgpA_N"/>
</dbReference>
<gene>
    <name evidence="4" type="ORF">IB211_02516c</name>
</gene>
<evidence type="ECO:0000259" key="3">
    <source>
        <dbReference type="SMART" id="SM00460"/>
    </source>
</evidence>
<dbReference type="Proteomes" id="UP000064844">
    <property type="component" value="Chromosome"/>
</dbReference>
<dbReference type="PANTHER" id="PTHR42736">
    <property type="entry name" value="PROTEIN-GLUTAMINE GAMMA-GLUTAMYLTRANSFERASE"/>
    <property type="match status" value="1"/>
</dbReference>
<keyword evidence="2" id="KW-0812">Transmembrane</keyword>
<feature type="transmembrane region" description="Helical" evidence="2">
    <location>
        <begin position="164"/>
        <end position="181"/>
    </location>
</feature>
<protein>
    <recommendedName>
        <fullName evidence="3">Transglutaminase-like domain-containing protein</fullName>
    </recommendedName>
</protein>
<feature type="transmembrane region" description="Helical" evidence="2">
    <location>
        <begin position="47"/>
        <end position="65"/>
    </location>
</feature>
<proteinExistence type="predicted"/>
<accession>A0A0S2W6G4</accession>
<keyword evidence="2" id="KW-0472">Membrane</keyword>
<feature type="region of interest" description="Disordered" evidence="1">
    <location>
        <begin position="586"/>
        <end position="639"/>
    </location>
</feature>
<dbReference type="STRING" id="1297617.IB211_02516c"/>
<dbReference type="Pfam" id="PF01841">
    <property type="entry name" value="Transglut_core"/>
    <property type="match status" value="1"/>
</dbReference>
<evidence type="ECO:0000256" key="2">
    <source>
        <dbReference type="SAM" id="Phobius"/>
    </source>
</evidence>
<dbReference type="PANTHER" id="PTHR42736:SF1">
    <property type="entry name" value="PROTEIN-GLUTAMINE GAMMA-GLUTAMYLTRANSFERASE"/>
    <property type="match status" value="1"/>
</dbReference>
<dbReference type="KEGG" id="ibu:IB211_02516c"/>
<feature type="compositionally biased region" description="Low complexity" evidence="1">
    <location>
        <begin position="609"/>
        <end position="625"/>
    </location>
</feature>
<feature type="transmembrane region" description="Helical" evidence="2">
    <location>
        <begin position="139"/>
        <end position="159"/>
    </location>
</feature>
<dbReference type="SUPFAM" id="SSF54001">
    <property type="entry name" value="Cysteine proteinases"/>
    <property type="match status" value="1"/>
</dbReference>
<dbReference type="Gene3D" id="3.10.620.30">
    <property type="match status" value="1"/>
</dbReference>
<evidence type="ECO:0000313" key="5">
    <source>
        <dbReference type="Proteomes" id="UP000064844"/>
    </source>
</evidence>
<reference evidence="5" key="2">
    <citation type="submission" date="2015-04" db="EMBL/GenBank/DDBJ databases">
        <title>A butyrogenic pathway from the amino acid lysine in a human gut commensal.</title>
        <authorList>
            <person name="de Vos W.M."/>
            <person name="Bui N.T.P."/>
            <person name="Plugge C.M."/>
            <person name="Ritari J."/>
        </authorList>
    </citation>
    <scope>NUCLEOTIDE SEQUENCE [LARGE SCALE GENOMIC DNA]</scope>
    <source>
        <strain evidence="5">AF211</strain>
    </source>
</reference>
<feature type="transmembrane region" description="Helical" evidence="2">
    <location>
        <begin position="72"/>
        <end position="90"/>
    </location>
</feature>
<feature type="transmembrane region" description="Helical" evidence="2">
    <location>
        <begin position="20"/>
        <end position="41"/>
    </location>
</feature>
<organism evidence="4 5">
    <name type="scientific">Intestinimonas butyriciproducens</name>
    <dbReference type="NCBI Taxonomy" id="1297617"/>
    <lineage>
        <taxon>Bacteria</taxon>
        <taxon>Bacillati</taxon>
        <taxon>Bacillota</taxon>
        <taxon>Clostridia</taxon>
        <taxon>Eubacteriales</taxon>
        <taxon>Intestinimonas</taxon>
    </lineage>
</organism>
<feature type="transmembrane region" description="Helical" evidence="2">
    <location>
        <begin position="219"/>
        <end position="238"/>
    </location>
</feature>
<dbReference type="InterPro" id="IPR038765">
    <property type="entry name" value="Papain-like_cys_pep_sf"/>
</dbReference>
<keyword evidence="2" id="KW-1133">Transmembrane helix</keyword>
<reference evidence="4 5" key="1">
    <citation type="journal article" date="2015" name="Nat. Commun.">
        <title>Production of butyrate from lysine and the Amadori product fructoselysine by a human gut commensal.</title>
        <authorList>
            <person name="Bui T.P."/>
            <person name="Ritari J."/>
            <person name="Boeren S."/>
            <person name="de Waard P."/>
            <person name="Plugge C.M."/>
            <person name="de Vos W.M."/>
        </authorList>
    </citation>
    <scope>NUCLEOTIDE SEQUENCE [LARGE SCALE GENOMIC DNA]</scope>
    <source>
        <strain evidence="4 5">AF211</strain>
    </source>
</reference>
<feature type="domain" description="Transglutaminase-like" evidence="3">
    <location>
        <begin position="514"/>
        <end position="583"/>
    </location>
</feature>
<dbReference type="SMART" id="SM00460">
    <property type="entry name" value="TGc"/>
    <property type="match status" value="1"/>
</dbReference>
<dbReference type="InterPro" id="IPR052901">
    <property type="entry name" value="Bact_TGase-like"/>
</dbReference>
<dbReference type="eggNOG" id="COG1305">
    <property type="taxonomic scope" value="Bacteria"/>
</dbReference>
<keyword evidence="5" id="KW-1185">Reference proteome</keyword>